<organism evidence="4 5">
    <name type="scientific">Sipha flava</name>
    <name type="common">yellow sugarcane aphid</name>
    <dbReference type="NCBI Taxonomy" id="143950"/>
    <lineage>
        <taxon>Eukaryota</taxon>
        <taxon>Metazoa</taxon>
        <taxon>Ecdysozoa</taxon>
        <taxon>Arthropoda</taxon>
        <taxon>Hexapoda</taxon>
        <taxon>Insecta</taxon>
        <taxon>Pterygota</taxon>
        <taxon>Neoptera</taxon>
        <taxon>Paraneoptera</taxon>
        <taxon>Hemiptera</taxon>
        <taxon>Sternorrhyncha</taxon>
        <taxon>Aphidomorpha</taxon>
        <taxon>Aphidoidea</taxon>
        <taxon>Aphididae</taxon>
        <taxon>Sipha</taxon>
    </lineage>
</organism>
<evidence type="ECO:0000256" key="3">
    <source>
        <dbReference type="SAM" id="SignalP"/>
    </source>
</evidence>
<proteinExistence type="inferred from homology"/>
<dbReference type="AlphaFoldDB" id="A0A8B8G349"/>
<dbReference type="PANTHER" id="PTHR10858:SF23">
    <property type="entry name" value="DEOXYRIBONUCLEASE II"/>
    <property type="match status" value="1"/>
</dbReference>
<dbReference type="InterPro" id="IPR004947">
    <property type="entry name" value="DNase_II"/>
</dbReference>
<dbReference type="Proteomes" id="UP000694846">
    <property type="component" value="Unplaced"/>
</dbReference>
<dbReference type="CDD" id="cd09120">
    <property type="entry name" value="PLDc_DNaseII_1"/>
    <property type="match status" value="1"/>
</dbReference>
<dbReference type="GO" id="GO:0004531">
    <property type="term" value="F:deoxyribonuclease II activity"/>
    <property type="evidence" value="ECO:0007669"/>
    <property type="project" value="InterPro"/>
</dbReference>
<dbReference type="OrthoDB" id="10261598at2759"/>
<sequence>MERKISLLVVFSIAIVTAFSDRLQCKDPKGQPVDWFTAIKLPNLKSDESDGTVYFYMDAKNSQWTFLTGITTEESAIGYTVGQMYSPSQNYNNSIMWIVYNDEPTNGNVTYSLGHSKGVVVANNDLGFWLVHSVPKFPQLPYQNNSYRYPKTGVKYGQSFLCMSMMAEELDKIGDQLINNEVKVYGSHFGGNLKYMYPGLYNTTLPHSKPSKKNNGVRIQHLQSIEHFKFLSISKNRYFGKDLYADLITNMIQSNVYTETWLNTRDRFHSNCSSRYKTLNIKTLSFEDNKGFKTLRYNSSKDHSKWVISGKSSVPWTCIGDINRGLEQTHRGGGTVCIVSSTIWNQFKKLVFDIEKCTI</sequence>
<dbReference type="PANTHER" id="PTHR10858">
    <property type="entry name" value="DEOXYRIBONUCLEASE II"/>
    <property type="match status" value="1"/>
</dbReference>
<evidence type="ECO:0000256" key="2">
    <source>
        <dbReference type="ARBA" id="ARBA00022801"/>
    </source>
</evidence>
<gene>
    <name evidence="5" type="primary">LOC112688596</name>
</gene>
<comment type="similarity">
    <text evidence="1">Belongs to the DNase II family.</text>
</comment>
<name>A0A8B8G349_9HEMI</name>
<protein>
    <submittedName>
        <fullName evidence="5">Cell-death-related nuclease 7</fullName>
    </submittedName>
</protein>
<accession>A0A8B8G349</accession>
<feature type="chain" id="PRO_5034988722" evidence="3">
    <location>
        <begin position="21"/>
        <end position="359"/>
    </location>
</feature>
<reference evidence="5" key="1">
    <citation type="submission" date="2025-08" db="UniProtKB">
        <authorList>
            <consortium name="RefSeq"/>
        </authorList>
    </citation>
    <scope>IDENTIFICATION</scope>
    <source>
        <tissue evidence="5">Whole body</tissue>
    </source>
</reference>
<evidence type="ECO:0000313" key="4">
    <source>
        <dbReference type="Proteomes" id="UP000694846"/>
    </source>
</evidence>
<dbReference type="CTD" id="48228"/>
<evidence type="ECO:0000313" key="5">
    <source>
        <dbReference type="RefSeq" id="XP_025417659.1"/>
    </source>
</evidence>
<feature type="signal peptide" evidence="3">
    <location>
        <begin position="1"/>
        <end position="20"/>
    </location>
</feature>
<dbReference type="GeneID" id="112688596"/>
<dbReference type="CDD" id="cd09121">
    <property type="entry name" value="PLDc_DNaseII_2"/>
    <property type="match status" value="1"/>
</dbReference>
<dbReference type="Pfam" id="PF03265">
    <property type="entry name" value="DNase_II"/>
    <property type="match status" value="1"/>
</dbReference>
<keyword evidence="3" id="KW-0732">Signal</keyword>
<evidence type="ECO:0000256" key="1">
    <source>
        <dbReference type="ARBA" id="ARBA00007527"/>
    </source>
</evidence>
<keyword evidence="4" id="KW-1185">Reference proteome</keyword>
<dbReference type="GO" id="GO:0006309">
    <property type="term" value="P:apoptotic DNA fragmentation"/>
    <property type="evidence" value="ECO:0007669"/>
    <property type="project" value="TreeGrafter"/>
</dbReference>
<keyword evidence="2" id="KW-0378">Hydrolase</keyword>
<dbReference type="RefSeq" id="XP_025417659.1">
    <property type="nucleotide sequence ID" value="XM_025561874.1"/>
</dbReference>